<dbReference type="AlphaFoldDB" id="A0AA42CM62"/>
<feature type="compositionally biased region" description="Basic and acidic residues" evidence="2">
    <location>
        <begin position="1"/>
        <end position="20"/>
    </location>
</feature>
<dbReference type="Gene3D" id="1.10.260.40">
    <property type="entry name" value="lambda repressor-like DNA-binding domains"/>
    <property type="match status" value="1"/>
</dbReference>
<evidence type="ECO:0000313" key="5">
    <source>
        <dbReference type="Proteomes" id="UP001165667"/>
    </source>
</evidence>
<accession>A0AA42CM62</accession>
<evidence type="ECO:0000256" key="1">
    <source>
        <dbReference type="ARBA" id="ARBA00023125"/>
    </source>
</evidence>
<dbReference type="CDD" id="cd02209">
    <property type="entry name" value="cupin_XRE_C"/>
    <property type="match status" value="1"/>
</dbReference>
<name>A0AA42CM62_9HYPH</name>
<dbReference type="GO" id="GO:0003677">
    <property type="term" value="F:DNA binding"/>
    <property type="evidence" value="ECO:0007669"/>
    <property type="project" value="UniProtKB-KW"/>
</dbReference>
<dbReference type="InterPro" id="IPR010982">
    <property type="entry name" value="Lambda_DNA-bd_dom_sf"/>
</dbReference>
<dbReference type="EMBL" id="JAMOIM010000022">
    <property type="protein sequence ID" value="MCW6511206.1"/>
    <property type="molecule type" value="Genomic_DNA"/>
</dbReference>
<dbReference type="Gene3D" id="2.60.120.10">
    <property type="entry name" value="Jelly Rolls"/>
    <property type="match status" value="1"/>
</dbReference>
<dbReference type="InterPro" id="IPR014710">
    <property type="entry name" value="RmlC-like_jellyroll"/>
</dbReference>
<gene>
    <name evidence="4" type="ORF">M8523_24715</name>
</gene>
<evidence type="ECO:0000256" key="2">
    <source>
        <dbReference type="SAM" id="MobiDB-lite"/>
    </source>
</evidence>
<evidence type="ECO:0000259" key="3">
    <source>
        <dbReference type="PROSITE" id="PS50943"/>
    </source>
</evidence>
<dbReference type="CDD" id="cd00093">
    <property type="entry name" value="HTH_XRE"/>
    <property type="match status" value="1"/>
</dbReference>
<dbReference type="RefSeq" id="WP_282587584.1">
    <property type="nucleotide sequence ID" value="NZ_JAMOIM010000022.1"/>
</dbReference>
<dbReference type="PROSITE" id="PS50943">
    <property type="entry name" value="HTH_CROC1"/>
    <property type="match status" value="1"/>
</dbReference>
<dbReference type="PANTHER" id="PTHR46797:SF1">
    <property type="entry name" value="METHYLPHOSPHONATE SYNTHASE"/>
    <property type="match status" value="1"/>
</dbReference>
<dbReference type="InterPro" id="IPR050807">
    <property type="entry name" value="TransReg_Diox_bact_type"/>
</dbReference>
<dbReference type="GO" id="GO:0003700">
    <property type="term" value="F:DNA-binding transcription factor activity"/>
    <property type="evidence" value="ECO:0007669"/>
    <property type="project" value="TreeGrafter"/>
</dbReference>
<dbReference type="SUPFAM" id="SSF47413">
    <property type="entry name" value="lambda repressor-like DNA-binding domains"/>
    <property type="match status" value="1"/>
</dbReference>
<dbReference type="Pfam" id="PF07883">
    <property type="entry name" value="Cupin_2"/>
    <property type="match status" value="1"/>
</dbReference>
<comment type="caution">
    <text evidence="4">The sequence shown here is derived from an EMBL/GenBank/DDBJ whole genome shotgun (WGS) entry which is preliminary data.</text>
</comment>
<feature type="region of interest" description="Disordered" evidence="2">
    <location>
        <begin position="1"/>
        <end position="29"/>
    </location>
</feature>
<evidence type="ECO:0000313" key="4">
    <source>
        <dbReference type="EMBL" id="MCW6511206.1"/>
    </source>
</evidence>
<dbReference type="Pfam" id="PF01381">
    <property type="entry name" value="HTH_3"/>
    <property type="match status" value="1"/>
</dbReference>
<protein>
    <submittedName>
        <fullName evidence="4">Cupin domain-containing protein</fullName>
    </submittedName>
</protein>
<dbReference type="PANTHER" id="PTHR46797">
    <property type="entry name" value="HTH-TYPE TRANSCRIPTIONAL REGULATOR"/>
    <property type="match status" value="1"/>
</dbReference>
<dbReference type="InterPro" id="IPR013096">
    <property type="entry name" value="Cupin_2"/>
</dbReference>
<dbReference type="SUPFAM" id="SSF51182">
    <property type="entry name" value="RmlC-like cupins"/>
    <property type="match status" value="1"/>
</dbReference>
<sequence length="207" mass="22602">MTDRAKHETATPESAPDRVDPSAAKNEVQIGGKLKHARLRKSWTLRQVSLAAGCSESMLSKIENGRATPSLPTLHRIAASLDTTVSALLSSTTDDTSVVARPEDRPTYVVKDQGIRLERLITHVDGNLLQGNIHWIEPGASAEEIVAHQGEELGYILEGEIVLLVDGKSFVVGEGASFHFRSEMPHAYRNEGKSRAKILWVSTPPTF</sequence>
<keyword evidence="5" id="KW-1185">Reference proteome</keyword>
<reference evidence="4" key="1">
    <citation type="submission" date="2022-05" db="EMBL/GenBank/DDBJ databases">
        <authorList>
            <person name="Pankratov T."/>
        </authorList>
    </citation>
    <scope>NUCLEOTIDE SEQUENCE</scope>
    <source>
        <strain evidence="4">BP6-180914</strain>
    </source>
</reference>
<proteinExistence type="predicted"/>
<dbReference type="InterPro" id="IPR011051">
    <property type="entry name" value="RmlC_Cupin_sf"/>
</dbReference>
<feature type="domain" description="HTH cro/C1-type" evidence="3">
    <location>
        <begin position="34"/>
        <end position="88"/>
    </location>
</feature>
<dbReference type="GO" id="GO:0005829">
    <property type="term" value="C:cytosol"/>
    <property type="evidence" value="ECO:0007669"/>
    <property type="project" value="TreeGrafter"/>
</dbReference>
<dbReference type="InterPro" id="IPR001387">
    <property type="entry name" value="Cro/C1-type_HTH"/>
</dbReference>
<keyword evidence="1" id="KW-0238">DNA-binding</keyword>
<organism evidence="4 5">
    <name type="scientific">Lichenifustis flavocetrariae</name>
    <dbReference type="NCBI Taxonomy" id="2949735"/>
    <lineage>
        <taxon>Bacteria</taxon>
        <taxon>Pseudomonadati</taxon>
        <taxon>Pseudomonadota</taxon>
        <taxon>Alphaproteobacteria</taxon>
        <taxon>Hyphomicrobiales</taxon>
        <taxon>Lichenihabitantaceae</taxon>
        <taxon>Lichenifustis</taxon>
    </lineage>
</organism>
<dbReference type="SMART" id="SM00530">
    <property type="entry name" value="HTH_XRE"/>
    <property type="match status" value="1"/>
</dbReference>
<dbReference type="Proteomes" id="UP001165667">
    <property type="component" value="Unassembled WGS sequence"/>
</dbReference>